<sequence length="736" mass="82505">MASSAGQSGDCDQWLRSRQRHSLAGCFAKHLGNSTGCSLVTLAWVADAIASSQTVWITRFLRCLSALPPLENRDNCLSSLQMFCRQLSICCDAIIKRAIDPNPFSFHCTLMSGPVSVFKNSCSAPLGFTRASYLIVCVFCDIMSQLFFNYSRSAARQLVAMSAFINNEHRGLPSHPRQWLCESSCRGPLRNKITDGCSPQPKIQNSTLNLLHSIEGNHDHLSDCPDSDNQSLENTSNDSCFPPKKPKRRLPARLKLEGYTNQPLDLNKNEKVDQDNRLDPIDGLEPTNLQPTSLSVQDSLTPEETSPSSIVVTIASSSPSKMSPLEALPFTTSNTKALHTTRPPQHLEKLEKKARAILTKAHKKPPAKGFSANTKTPPKLALRFMNDESTFACRFSVNTLTKELDKISYQLSDQDTLRLFQSKREGHVPFIKKNARMPPGNRPQLGLEPRSFQYPQVQPLAIKKSNQEEYQDQLNSEEIGEMQESEEVERILAFPSVSKITNMHNLPHEANYWEDIFDSYLSSASSNYPTTSSSTASSSSKHHQAWPSTHSTGHGSQVSSSENSNCGNDLFGKPFSFIKKSEPGVLSERSPSHPIKTFENCVRKGKENQLKVEILLDKFDKTEVLAQDPLNLLLRSHIKQLGSLDHRLDASYQQMGESTMGTKPLHWRSASEMLDQTQQKKRQVLQRRYGRLFSSKIAETVNFELQLQSQPSANFQVDETFEHPRRAPDPRRTCPL</sequence>
<feature type="region of interest" description="Disordered" evidence="1">
    <location>
        <begin position="527"/>
        <end position="565"/>
    </location>
</feature>
<feature type="compositionally biased region" description="Basic and acidic residues" evidence="1">
    <location>
        <begin position="267"/>
        <end position="280"/>
    </location>
</feature>
<feature type="compositionally biased region" description="Low complexity" evidence="1">
    <location>
        <begin position="527"/>
        <end position="539"/>
    </location>
</feature>
<organism evidence="2 3">
    <name type="scientific">Austropuccinia psidii MF-1</name>
    <dbReference type="NCBI Taxonomy" id="1389203"/>
    <lineage>
        <taxon>Eukaryota</taxon>
        <taxon>Fungi</taxon>
        <taxon>Dikarya</taxon>
        <taxon>Basidiomycota</taxon>
        <taxon>Pucciniomycotina</taxon>
        <taxon>Pucciniomycetes</taxon>
        <taxon>Pucciniales</taxon>
        <taxon>Sphaerophragmiaceae</taxon>
        <taxon>Austropuccinia</taxon>
    </lineage>
</organism>
<feature type="compositionally biased region" description="Polar residues" evidence="1">
    <location>
        <begin position="227"/>
        <end position="239"/>
    </location>
</feature>
<gene>
    <name evidence="2" type="ORF">O181_016112</name>
</gene>
<keyword evidence="3" id="KW-1185">Reference proteome</keyword>
<evidence type="ECO:0000313" key="2">
    <source>
        <dbReference type="EMBL" id="MBW0476397.1"/>
    </source>
</evidence>
<feature type="compositionally biased region" description="Polar residues" evidence="1">
    <location>
        <begin position="287"/>
        <end position="308"/>
    </location>
</feature>
<dbReference type="AlphaFoldDB" id="A0A9Q3GRD4"/>
<name>A0A9Q3GRD4_9BASI</name>
<protein>
    <submittedName>
        <fullName evidence="2">Uncharacterized protein</fullName>
    </submittedName>
</protein>
<dbReference type="Proteomes" id="UP000765509">
    <property type="component" value="Unassembled WGS sequence"/>
</dbReference>
<comment type="caution">
    <text evidence="2">The sequence shown here is derived from an EMBL/GenBank/DDBJ whole genome shotgun (WGS) entry which is preliminary data.</text>
</comment>
<proteinExistence type="predicted"/>
<evidence type="ECO:0000256" key="1">
    <source>
        <dbReference type="SAM" id="MobiDB-lite"/>
    </source>
</evidence>
<reference evidence="2" key="1">
    <citation type="submission" date="2021-03" db="EMBL/GenBank/DDBJ databases">
        <title>Draft genome sequence of rust myrtle Austropuccinia psidii MF-1, a brazilian biotype.</title>
        <authorList>
            <person name="Quecine M.C."/>
            <person name="Pachon D.M.R."/>
            <person name="Bonatelli M.L."/>
            <person name="Correr F.H."/>
            <person name="Franceschini L.M."/>
            <person name="Leite T.F."/>
            <person name="Margarido G.R.A."/>
            <person name="Almeida C.A."/>
            <person name="Ferrarezi J.A."/>
            <person name="Labate C.A."/>
        </authorList>
    </citation>
    <scope>NUCLEOTIDE SEQUENCE</scope>
    <source>
        <strain evidence="2">MF-1</strain>
    </source>
</reference>
<feature type="compositionally biased region" description="Basic and acidic residues" evidence="1">
    <location>
        <begin position="720"/>
        <end position="736"/>
    </location>
</feature>
<feature type="region of interest" description="Disordered" evidence="1">
    <location>
        <begin position="220"/>
        <end position="308"/>
    </location>
</feature>
<feature type="compositionally biased region" description="Polar residues" evidence="1">
    <location>
        <begin position="546"/>
        <end position="565"/>
    </location>
</feature>
<evidence type="ECO:0000313" key="3">
    <source>
        <dbReference type="Proteomes" id="UP000765509"/>
    </source>
</evidence>
<accession>A0A9Q3GRD4</accession>
<dbReference type="EMBL" id="AVOT02004455">
    <property type="protein sequence ID" value="MBW0476397.1"/>
    <property type="molecule type" value="Genomic_DNA"/>
</dbReference>
<feature type="region of interest" description="Disordered" evidence="1">
    <location>
        <begin position="715"/>
        <end position="736"/>
    </location>
</feature>